<accession>A0A0A1W5A3</accession>
<dbReference type="Proteomes" id="UP000032305">
    <property type="component" value="Unassembled WGS sequence"/>
</dbReference>
<proteinExistence type="predicted"/>
<reference evidence="1 2" key="1">
    <citation type="submission" date="2014-11" db="EMBL/GenBank/DDBJ databases">
        <title>Whole genome shotgun sequence of Sphingomonas parapaucimobilis NBRC 15100.</title>
        <authorList>
            <person name="Katano-Makiyama Y."/>
            <person name="Hosoyama A."/>
            <person name="Hashimoto M."/>
            <person name="Hosoyama Y."/>
            <person name="Noguchi M."/>
            <person name="Numata M."/>
            <person name="Tsuchikane K."/>
            <person name="Hirakata S."/>
            <person name="Uohara A."/>
            <person name="Shimodaira J."/>
            <person name="Ohji S."/>
            <person name="Ichikawa N."/>
            <person name="Kimura A."/>
            <person name="Yamazoe A."/>
            <person name="Fujita N."/>
        </authorList>
    </citation>
    <scope>NUCLEOTIDE SEQUENCE [LARGE SCALE GENOMIC DNA]</scope>
    <source>
        <strain evidence="1 2">NBRC 15100</strain>
    </source>
</reference>
<dbReference type="OrthoDB" id="9800788at2"/>
<dbReference type="InterPro" id="IPR007948">
    <property type="entry name" value="DUF736"/>
</dbReference>
<dbReference type="RefSeq" id="WP_042485101.1">
    <property type="nucleotide sequence ID" value="NZ_BBPI01000030.1"/>
</dbReference>
<name>A0A0A1W5A3_9SPHN</name>
<evidence type="ECO:0000313" key="2">
    <source>
        <dbReference type="Proteomes" id="UP000032305"/>
    </source>
</evidence>
<keyword evidence="2" id="KW-1185">Reference proteome</keyword>
<dbReference type="AlphaFoldDB" id="A0A0A1W5A3"/>
<dbReference type="eggNOG" id="COG5489">
    <property type="taxonomic scope" value="Bacteria"/>
</dbReference>
<sequence length="99" mass="10962">MAQIGSFVRDDNGVFAGTIRTLMLNTKATIRPCERDNDRAPDHRIYAGAIEIGAAWTKAARESGTEYLSLKIDDPSLPAPIYAQLVRGDGAEWKLIWSR</sequence>
<comment type="caution">
    <text evidence="1">The sequence shown here is derived from an EMBL/GenBank/DDBJ whole genome shotgun (WGS) entry which is preliminary data.</text>
</comment>
<organism evidence="1 2">
    <name type="scientific">Sphingomonas parapaucimobilis NBRC 15100</name>
    <dbReference type="NCBI Taxonomy" id="1219049"/>
    <lineage>
        <taxon>Bacteria</taxon>
        <taxon>Pseudomonadati</taxon>
        <taxon>Pseudomonadota</taxon>
        <taxon>Alphaproteobacteria</taxon>
        <taxon>Sphingomonadales</taxon>
        <taxon>Sphingomonadaceae</taxon>
        <taxon>Sphingomonas</taxon>
    </lineage>
</organism>
<evidence type="ECO:0000313" key="1">
    <source>
        <dbReference type="EMBL" id="GAM00317.1"/>
    </source>
</evidence>
<evidence type="ECO:0008006" key="3">
    <source>
        <dbReference type="Google" id="ProtNLM"/>
    </source>
</evidence>
<protein>
    <recommendedName>
        <fullName evidence="3">DUF736 domain-containing protein</fullName>
    </recommendedName>
</protein>
<dbReference type="Pfam" id="PF05284">
    <property type="entry name" value="DUF736"/>
    <property type="match status" value="1"/>
</dbReference>
<gene>
    <name evidence="1" type="ORF">SP5_030_00140</name>
</gene>
<dbReference type="EMBL" id="BBPI01000030">
    <property type="protein sequence ID" value="GAM00317.1"/>
    <property type="molecule type" value="Genomic_DNA"/>
</dbReference>